<gene>
    <name evidence="2" type="ORF">CAUJ_LOCUS15107</name>
</gene>
<reference evidence="2" key="1">
    <citation type="submission" date="2020-10" db="EMBL/GenBank/DDBJ databases">
        <authorList>
            <person name="Kikuchi T."/>
        </authorList>
    </citation>
    <scope>NUCLEOTIDE SEQUENCE</scope>
    <source>
        <strain evidence="2">NKZ352</strain>
    </source>
</reference>
<dbReference type="Proteomes" id="UP000835052">
    <property type="component" value="Unassembled WGS sequence"/>
</dbReference>
<comment type="caution">
    <text evidence="2">The sequence shown here is derived from an EMBL/GenBank/DDBJ whole genome shotgun (WGS) entry which is preliminary data.</text>
</comment>
<evidence type="ECO:0000313" key="3">
    <source>
        <dbReference type="Proteomes" id="UP000835052"/>
    </source>
</evidence>
<dbReference type="AlphaFoldDB" id="A0A8S1HX02"/>
<accession>A0A8S1HX02</accession>
<keyword evidence="3" id="KW-1185">Reference proteome</keyword>
<name>A0A8S1HX02_9PELO</name>
<dbReference type="EMBL" id="CAJGYM010000160">
    <property type="protein sequence ID" value="CAD6199203.1"/>
    <property type="molecule type" value="Genomic_DNA"/>
</dbReference>
<evidence type="ECO:0008006" key="4">
    <source>
        <dbReference type="Google" id="ProtNLM"/>
    </source>
</evidence>
<evidence type="ECO:0000256" key="1">
    <source>
        <dbReference type="SAM" id="SignalP"/>
    </source>
</evidence>
<keyword evidence="1" id="KW-0732">Signal</keyword>
<feature type="chain" id="PRO_5035805444" description="Sushi domain-containing protein" evidence="1">
    <location>
        <begin position="18"/>
        <end position="246"/>
    </location>
</feature>
<protein>
    <recommendedName>
        <fullName evidence="4">Sushi domain-containing protein</fullName>
    </recommendedName>
</protein>
<evidence type="ECO:0000313" key="2">
    <source>
        <dbReference type="EMBL" id="CAD6199203.1"/>
    </source>
</evidence>
<feature type="signal peptide" evidence="1">
    <location>
        <begin position="1"/>
        <end position="17"/>
    </location>
</feature>
<sequence>MLLRSLLLFYASLQVDGRALEACPNLVKGSLPSSTTSPHVRFDYTQPGKVVISCVGIHSTFISFYSSGAHKICPPVVEHGPEGLQIVKCNMTCIPENGEWSPGPPMLPVDNNTIYCETVDVPVLTTTSEPINSVCKRVINGTSDTFPTSPFVDFNYSVFNQVQVTCIGLYDSIISFRSGGVERTCDSARQRGPDRYMTTICTLFCDPEVDKWSPNSLHGHIDDDTIYCSTVQIPDKPLQAFQQIKI</sequence>
<proteinExistence type="predicted"/>
<organism evidence="2 3">
    <name type="scientific">Caenorhabditis auriculariae</name>
    <dbReference type="NCBI Taxonomy" id="2777116"/>
    <lineage>
        <taxon>Eukaryota</taxon>
        <taxon>Metazoa</taxon>
        <taxon>Ecdysozoa</taxon>
        <taxon>Nematoda</taxon>
        <taxon>Chromadorea</taxon>
        <taxon>Rhabditida</taxon>
        <taxon>Rhabditina</taxon>
        <taxon>Rhabditomorpha</taxon>
        <taxon>Rhabditoidea</taxon>
        <taxon>Rhabditidae</taxon>
        <taxon>Peloderinae</taxon>
        <taxon>Caenorhabditis</taxon>
    </lineage>
</organism>